<keyword evidence="2" id="KW-1185">Reference proteome</keyword>
<sequence length="148" mass="16484">MRHGSGPHIPQPLHYFENEGSVAPRAYFVMEHIEFTHPSLITDLPERTARALEWLSDVPAPPEDVVGPSKNAIGPVGGGRIRHRLFKDDEAPLTFSSVDALERYMNEAWTRMVESKSKKGEPSDLGDKLQCMNSSTHAHTLAGERKVI</sequence>
<evidence type="ECO:0000313" key="2">
    <source>
        <dbReference type="Proteomes" id="UP001050691"/>
    </source>
</evidence>
<reference evidence="1" key="1">
    <citation type="submission" date="2021-10" db="EMBL/GenBank/DDBJ databases">
        <title>De novo Genome Assembly of Clathrus columnatus (Basidiomycota, Fungi) Using Illumina and Nanopore Sequence Data.</title>
        <authorList>
            <person name="Ogiso-Tanaka E."/>
            <person name="Itagaki H."/>
            <person name="Hosoya T."/>
            <person name="Hosaka K."/>
        </authorList>
    </citation>
    <scope>NUCLEOTIDE SEQUENCE</scope>
    <source>
        <strain evidence="1">MO-923</strain>
    </source>
</reference>
<name>A0AAV5AAL1_9AGAM</name>
<protein>
    <submittedName>
        <fullName evidence="1">Uncharacterized protein</fullName>
    </submittedName>
</protein>
<gene>
    <name evidence="1" type="ORF">Clacol_004174</name>
</gene>
<comment type="caution">
    <text evidence="1">The sequence shown here is derived from an EMBL/GenBank/DDBJ whole genome shotgun (WGS) entry which is preliminary data.</text>
</comment>
<evidence type="ECO:0000313" key="1">
    <source>
        <dbReference type="EMBL" id="GJJ09950.1"/>
    </source>
</evidence>
<dbReference type="EMBL" id="BPWL01000004">
    <property type="protein sequence ID" value="GJJ09950.1"/>
    <property type="molecule type" value="Genomic_DNA"/>
</dbReference>
<organism evidence="1 2">
    <name type="scientific">Clathrus columnatus</name>
    <dbReference type="NCBI Taxonomy" id="1419009"/>
    <lineage>
        <taxon>Eukaryota</taxon>
        <taxon>Fungi</taxon>
        <taxon>Dikarya</taxon>
        <taxon>Basidiomycota</taxon>
        <taxon>Agaricomycotina</taxon>
        <taxon>Agaricomycetes</taxon>
        <taxon>Phallomycetidae</taxon>
        <taxon>Phallales</taxon>
        <taxon>Clathraceae</taxon>
        <taxon>Clathrus</taxon>
    </lineage>
</organism>
<dbReference type="Proteomes" id="UP001050691">
    <property type="component" value="Unassembled WGS sequence"/>
</dbReference>
<accession>A0AAV5AAL1</accession>
<dbReference type="AlphaFoldDB" id="A0AAV5AAL1"/>
<proteinExistence type="predicted"/>